<accession>A0A8T7LXA5</accession>
<reference evidence="4 6" key="1">
    <citation type="submission" date="2020-06" db="EMBL/GenBank/DDBJ databases">
        <title>Anoxygenic phototrophic Chloroflexota member uses a Type I reaction center.</title>
        <authorList>
            <person name="Tsuji J.M."/>
            <person name="Shaw N.A."/>
            <person name="Nagashima S."/>
            <person name="Venkiteswaran J."/>
            <person name="Schiff S.L."/>
            <person name="Hanada S."/>
            <person name="Tank M."/>
            <person name="Neufeld J.D."/>
        </authorList>
    </citation>
    <scope>NUCLEOTIDE SEQUENCE [LARGE SCALE GENOMIC DNA]</scope>
    <source>
        <strain evidence="4">L227-S17</strain>
    </source>
</reference>
<evidence type="ECO:0000313" key="5">
    <source>
        <dbReference type="EMBL" id="WJW65977.1"/>
    </source>
</evidence>
<dbReference type="InterPro" id="IPR006343">
    <property type="entry name" value="DnaB/C_C"/>
</dbReference>
<protein>
    <submittedName>
        <fullName evidence="4">DnaD domain protein</fullName>
    </submittedName>
</protein>
<dbReference type="SUPFAM" id="SSF158499">
    <property type="entry name" value="DnaD domain-like"/>
    <property type="match status" value="1"/>
</dbReference>
<evidence type="ECO:0000259" key="3">
    <source>
        <dbReference type="Pfam" id="PF07261"/>
    </source>
</evidence>
<evidence type="ECO:0000313" key="6">
    <source>
        <dbReference type="Proteomes" id="UP000521676"/>
    </source>
</evidence>
<dbReference type="Proteomes" id="UP001431572">
    <property type="component" value="Chromosome 1"/>
</dbReference>
<feature type="region of interest" description="Disordered" evidence="2">
    <location>
        <begin position="269"/>
        <end position="354"/>
    </location>
</feature>
<keyword evidence="7" id="KW-1185">Reference proteome</keyword>
<sequence>MALPSNLFNGFDSGKSGDLRLTGVPASFFTRLLPSINNLSELKVVLYILYLAGQKRGEPKWVGYWELARNEELLEGLKRPGDPRPTVELLREGLELAVTRGSLLRLMVAPAPNDFAEGNDFEPLTEPSAVTWFLLNTSGNRTFIADLESGKVALENTNLVSGIDFPEWNTASNASYDSVEGARNAINRWQEVRLQSARPDVYTLYEQNIGVLTPMLSERLGEATKLYPIEWLEDAFQQAVTYNRRNWAYISRILENWATEGRENYGYEREGQAARGRNGRSDLAGSGTGTPGTQPQESEATSGSRRHATPNRSGRSGSRHAPGDAAIDYSKYTTGKYAYLNAQRRTRPDSKDKQ</sequence>
<organism evidence="4 6">
    <name type="scientific">Candidatus Chlorohelix allophototropha</name>
    <dbReference type="NCBI Taxonomy" id="3003348"/>
    <lineage>
        <taxon>Bacteria</taxon>
        <taxon>Bacillati</taxon>
        <taxon>Chloroflexota</taxon>
        <taxon>Chloroflexia</taxon>
        <taxon>Candidatus Chloroheliales</taxon>
        <taxon>Candidatus Chloroheliaceae</taxon>
        <taxon>Candidatus Chlorohelix</taxon>
    </lineage>
</organism>
<evidence type="ECO:0000256" key="1">
    <source>
        <dbReference type="ARBA" id="ARBA00093462"/>
    </source>
</evidence>
<evidence type="ECO:0000313" key="4">
    <source>
        <dbReference type="EMBL" id="NWJ46608.1"/>
    </source>
</evidence>
<proteinExistence type="inferred from homology"/>
<dbReference type="NCBIfam" id="TIGR01446">
    <property type="entry name" value="DnaD_dom"/>
    <property type="match status" value="1"/>
</dbReference>
<dbReference type="EMBL" id="CP128399">
    <property type="protein sequence ID" value="WJW65977.1"/>
    <property type="molecule type" value="Genomic_DNA"/>
</dbReference>
<feature type="domain" description="DnaB/C C-terminal" evidence="3">
    <location>
        <begin position="203"/>
        <end position="262"/>
    </location>
</feature>
<dbReference type="Pfam" id="PF07261">
    <property type="entry name" value="DnaB_2"/>
    <property type="match status" value="1"/>
</dbReference>
<reference evidence="5" key="2">
    <citation type="journal article" date="2024" name="Nature">
        <title>Anoxygenic phototroph of the Chloroflexota uses a type I reaction centre.</title>
        <authorList>
            <person name="Tsuji J.M."/>
            <person name="Shaw N.A."/>
            <person name="Nagashima S."/>
            <person name="Venkiteswaran J.J."/>
            <person name="Schiff S.L."/>
            <person name="Watanabe T."/>
            <person name="Fukui M."/>
            <person name="Hanada S."/>
            <person name="Tank M."/>
            <person name="Neufeld J.D."/>
        </authorList>
    </citation>
    <scope>NUCLEOTIDE SEQUENCE</scope>
    <source>
        <strain evidence="5">L227-S17</strain>
    </source>
</reference>
<dbReference type="EMBL" id="JACATZ010000001">
    <property type="protein sequence ID" value="NWJ46608.1"/>
    <property type="molecule type" value="Genomic_DNA"/>
</dbReference>
<gene>
    <name evidence="4" type="ORF">HXX08_12070</name>
    <name evidence="5" type="ORF">OZ401_001758</name>
</gene>
<dbReference type="InterPro" id="IPR034829">
    <property type="entry name" value="DnaD-like_sf"/>
</dbReference>
<dbReference type="AlphaFoldDB" id="A0A8T7LXA5"/>
<evidence type="ECO:0000256" key="2">
    <source>
        <dbReference type="SAM" id="MobiDB-lite"/>
    </source>
</evidence>
<comment type="similarity">
    <text evidence="1">Belongs to the DnaB/DnaD family.</text>
</comment>
<name>A0A8T7LXA5_9CHLR</name>
<dbReference type="RefSeq" id="WP_341467863.1">
    <property type="nucleotide sequence ID" value="NZ_CP128399.1"/>
</dbReference>
<dbReference type="Proteomes" id="UP000521676">
    <property type="component" value="Unassembled WGS sequence"/>
</dbReference>
<evidence type="ECO:0000313" key="7">
    <source>
        <dbReference type="Proteomes" id="UP001431572"/>
    </source>
</evidence>
<dbReference type="Gene3D" id="1.10.10.630">
    <property type="entry name" value="DnaD domain-like"/>
    <property type="match status" value="1"/>
</dbReference>